<dbReference type="PROSITE" id="PS00028">
    <property type="entry name" value="ZINC_FINGER_C2H2_1"/>
    <property type="match status" value="2"/>
</dbReference>
<evidence type="ECO:0000313" key="10">
    <source>
        <dbReference type="EMBL" id="TGO52991.1"/>
    </source>
</evidence>
<dbReference type="AlphaFoldDB" id="A0A4Z1HVH1"/>
<dbReference type="GO" id="GO:0005634">
    <property type="term" value="C:nucleus"/>
    <property type="evidence" value="ECO:0007669"/>
    <property type="project" value="UniProtKB-SubCell"/>
</dbReference>
<evidence type="ECO:0000256" key="3">
    <source>
        <dbReference type="ARBA" id="ARBA00022771"/>
    </source>
</evidence>
<sequence length="401" mass="45121">MDGSYNLSPEDITAEAWQEFFDWDAANPVDMGTEAVSSASVFVLALDVSEENARLTHCILLALLTNNSQCGYGAGFTYPNTTCATCSSELDTSELTLYTKSQGIFCAKSKAGDHPPLSCVQSCGLNFHTLKDLNEHCRITNHEALHCPIPGCFVALSGSYQGKDHLKTCHRALKLACHQCGDLFEDKVELDKHISRSRHSAYVCQYPDCESTATRISDLIRHQKSHKKDVPRHPCPYCSTYVLSNTSVTRWLDLLINTSRYRGNNGFKRKDHLVQHITGYHNKQINYIGPISASPFRCKHVNCQGYGMQKSQNLRSLDDLTQHMLVEHNSSAFICYKASCDRVGRNGFDTKKLFEDHIKKDHPSPFQCTHPVCDRVGSKGWLREKDQKKHMLQKHGISVCM</sequence>
<evidence type="ECO:0000313" key="11">
    <source>
        <dbReference type="Proteomes" id="UP000297452"/>
    </source>
</evidence>
<keyword evidence="11" id="KW-1185">Reference proteome</keyword>
<keyword evidence="3 8" id="KW-0863">Zinc-finger</keyword>
<dbReference type="EMBL" id="PQXJ01000307">
    <property type="protein sequence ID" value="TGO52991.1"/>
    <property type="molecule type" value="Genomic_DNA"/>
</dbReference>
<evidence type="ECO:0000256" key="8">
    <source>
        <dbReference type="PROSITE-ProRule" id="PRU00042"/>
    </source>
</evidence>
<dbReference type="PROSITE" id="PS50157">
    <property type="entry name" value="ZINC_FINGER_C2H2_2"/>
    <property type="match status" value="2"/>
</dbReference>
<name>A0A4Z1HVH1_9HELO</name>
<dbReference type="Proteomes" id="UP000297452">
    <property type="component" value="Unassembled WGS sequence"/>
</dbReference>
<accession>A0A4Z1HVH1</accession>
<evidence type="ECO:0000256" key="4">
    <source>
        <dbReference type="ARBA" id="ARBA00022833"/>
    </source>
</evidence>
<keyword evidence="7" id="KW-0539">Nucleus</keyword>
<keyword evidence="5" id="KW-0805">Transcription regulation</keyword>
<keyword evidence="2" id="KW-0479">Metal-binding</keyword>
<evidence type="ECO:0000259" key="9">
    <source>
        <dbReference type="PROSITE" id="PS50157"/>
    </source>
</evidence>
<evidence type="ECO:0000256" key="2">
    <source>
        <dbReference type="ARBA" id="ARBA00022723"/>
    </source>
</evidence>
<keyword evidence="6" id="KW-0804">Transcription</keyword>
<comment type="subcellular location">
    <subcellularLocation>
        <location evidence="1">Nucleus</location>
    </subcellularLocation>
</comment>
<keyword evidence="4" id="KW-0862">Zinc</keyword>
<organism evidence="10 11">
    <name type="scientific">Botryotinia narcissicola</name>
    <dbReference type="NCBI Taxonomy" id="278944"/>
    <lineage>
        <taxon>Eukaryota</taxon>
        <taxon>Fungi</taxon>
        <taxon>Dikarya</taxon>
        <taxon>Ascomycota</taxon>
        <taxon>Pezizomycotina</taxon>
        <taxon>Leotiomycetes</taxon>
        <taxon>Helotiales</taxon>
        <taxon>Sclerotiniaceae</taxon>
        <taxon>Botryotinia</taxon>
    </lineage>
</organism>
<reference evidence="10 11" key="1">
    <citation type="submission" date="2017-12" db="EMBL/GenBank/DDBJ databases">
        <title>Comparative genomics of Botrytis spp.</title>
        <authorList>
            <person name="Valero-Jimenez C.A."/>
            <person name="Tapia P."/>
            <person name="Veloso J."/>
            <person name="Silva-Moreno E."/>
            <person name="Staats M."/>
            <person name="Valdes J.H."/>
            <person name="Van Kan J.A.L."/>
        </authorList>
    </citation>
    <scope>NUCLEOTIDE SEQUENCE [LARGE SCALE GENOMIC DNA]</scope>
    <source>
        <strain evidence="10 11">MUCL2120</strain>
    </source>
</reference>
<dbReference type="InterPro" id="IPR051061">
    <property type="entry name" value="Zinc_finger_trans_reg"/>
</dbReference>
<comment type="caution">
    <text evidence="10">The sequence shown here is derived from an EMBL/GenBank/DDBJ whole genome shotgun (WGS) entry which is preliminary data.</text>
</comment>
<dbReference type="PANTHER" id="PTHR46179:SF13">
    <property type="entry name" value="C2H2-TYPE DOMAIN-CONTAINING PROTEIN"/>
    <property type="match status" value="1"/>
</dbReference>
<dbReference type="InterPro" id="IPR013087">
    <property type="entry name" value="Znf_C2H2_type"/>
</dbReference>
<dbReference type="Gene3D" id="3.30.160.60">
    <property type="entry name" value="Classic Zinc Finger"/>
    <property type="match status" value="1"/>
</dbReference>
<dbReference type="PANTHER" id="PTHR46179">
    <property type="entry name" value="ZINC FINGER PROTEIN"/>
    <property type="match status" value="1"/>
</dbReference>
<feature type="domain" description="C2H2-type" evidence="9">
    <location>
        <begin position="175"/>
        <end position="200"/>
    </location>
</feature>
<dbReference type="STRING" id="278944.A0A4Z1HVH1"/>
<proteinExistence type="predicted"/>
<evidence type="ECO:0000256" key="1">
    <source>
        <dbReference type="ARBA" id="ARBA00004123"/>
    </source>
</evidence>
<evidence type="ECO:0000256" key="5">
    <source>
        <dbReference type="ARBA" id="ARBA00023015"/>
    </source>
</evidence>
<dbReference type="SMART" id="SM00355">
    <property type="entry name" value="ZnF_C2H2"/>
    <property type="match status" value="7"/>
</dbReference>
<gene>
    <name evidence="10" type="ORF">BOTNAR_0307g00080</name>
</gene>
<evidence type="ECO:0000256" key="6">
    <source>
        <dbReference type="ARBA" id="ARBA00023163"/>
    </source>
</evidence>
<protein>
    <recommendedName>
        <fullName evidence="9">C2H2-type domain-containing protein</fullName>
    </recommendedName>
</protein>
<dbReference type="GO" id="GO:0008270">
    <property type="term" value="F:zinc ion binding"/>
    <property type="evidence" value="ECO:0007669"/>
    <property type="project" value="UniProtKB-KW"/>
</dbReference>
<dbReference type="GO" id="GO:0006357">
    <property type="term" value="P:regulation of transcription by RNA polymerase II"/>
    <property type="evidence" value="ECO:0007669"/>
    <property type="project" value="TreeGrafter"/>
</dbReference>
<evidence type="ECO:0000256" key="7">
    <source>
        <dbReference type="ARBA" id="ARBA00023242"/>
    </source>
</evidence>
<feature type="domain" description="C2H2-type" evidence="9">
    <location>
        <begin position="202"/>
        <end position="231"/>
    </location>
</feature>
<dbReference type="OrthoDB" id="2687452at2759"/>